<dbReference type="Proteomes" id="UP000747399">
    <property type="component" value="Unassembled WGS sequence"/>
</dbReference>
<feature type="non-terminal residue" evidence="2">
    <location>
        <position position="531"/>
    </location>
</feature>
<keyword evidence="3" id="KW-1185">Reference proteome</keyword>
<comment type="caution">
    <text evidence="2">The sequence shown here is derived from an EMBL/GenBank/DDBJ whole genome shotgun (WGS) entry which is preliminary data.</text>
</comment>
<feature type="compositionally biased region" description="Gly residues" evidence="1">
    <location>
        <begin position="33"/>
        <end position="49"/>
    </location>
</feature>
<feature type="region of interest" description="Disordered" evidence="1">
    <location>
        <begin position="112"/>
        <end position="166"/>
    </location>
</feature>
<feature type="region of interest" description="Disordered" evidence="1">
    <location>
        <begin position="321"/>
        <end position="376"/>
    </location>
</feature>
<feature type="compositionally biased region" description="Pro residues" evidence="1">
    <location>
        <begin position="136"/>
        <end position="146"/>
    </location>
</feature>
<accession>A0A8J4FA45</accession>
<gene>
    <name evidence="2" type="ORF">Vafri_16805</name>
</gene>
<organism evidence="2 3">
    <name type="scientific">Volvox africanus</name>
    <dbReference type="NCBI Taxonomy" id="51714"/>
    <lineage>
        <taxon>Eukaryota</taxon>
        <taxon>Viridiplantae</taxon>
        <taxon>Chlorophyta</taxon>
        <taxon>core chlorophytes</taxon>
        <taxon>Chlorophyceae</taxon>
        <taxon>CS clade</taxon>
        <taxon>Chlamydomonadales</taxon>
        <taxon>Volvocaceae</taxon>
        <taxon>Volvox</taxon>
    </lineage>
</organism>
<protein>
    <submittedName>
        <fullName evidence="2">Uncharacterized protein</fullName>
    </submittedName>
</protein>
<proteinExistence type="predicted"/>
<feature type="region of interest" description="Disordered" evidence="1">
    <location>
        <begin position="433"/>
        <end position="531"/>
    </location>
</feature>
<reference evidence="2" key="1">
    <citation type="journal article" date="2021" name="Proc. Natl. Acad. Sci. U.S.A.">
        <title>Three genomes in the algal genus Volvox reveal the fate of a haploid sex-determining region after a transition to homothallism.</title>
        <authorList>
            <person name="Yamamoto K."/>
            <person name="Hamaji T."/>
            <person name="Kawai-Toyooka H."/>
            <person name="Matsuzaki R."/>
            <person name="Takahashi F."/>
            <person name="Nishimura Y."/>
            <person name="Kawachi M."/>
            <person name="Noguchi H."/>
            <person name="Minakuchi Y."/>
            <person name="Umen J.G."/>
            <person name="Toyoda A."/>
            <person name="Nozaki H."/>
        </authorList>
    </citation>
    <scope>NUCLEOTIDE SEQUENCE</scope>
    <source>
        <strain evidence="2">NIES-3780</strain>
    </source>
</reference>
<feature type="non-terminal residue" evidence="2">
    <location>
        <position position="1"/>
    </location>
</feature>
<sequence length="531" mass="54759">SNPNPTCSSAARTAAFRARIDVDTRHFRDGDGDGGGGCSGCGGDGGDGAGETAFSDMQPSVDVLAGSDTARSVPVRAATAASNEVDERATMDPWVNAAVGDRKRGRVWPQSAFADAADDDSFADKDGIKRRLQGWPPTPSSFPLPRPTSEGPLPRQGSHLSPYSHGAMPLRTIQSQPEQQSAVAPIAEPHWDVAHVLAGTQSKRDVDSSSAVAVAVALMGTAVPGHDAVMAAPLPANAGDQAPDAVPAAPAAAAAAAAPPPLPLPPAVLTTATTAPATAAVPQSGTGTGRNAAAPPHFVLRVKLRRPAAMVQPHSQLPLLPTPHHSWAAPKPPLQPLQPLQPLRTTRRSKRNAAERRDTRGDSPEGRGESDGAGEMERVIGNGPPGPIARSPTVSGSGPPGVLVVEPQSQMAQSAVSSKRRGASCGIVVNHAAGGDTTGGGRGGCGGSPPARQNLQYDNETERRGSGSVDCTTNITETDLDGGEVGGWVTISAIRRKQSSTQPRSRSPTPRRKMPYRFSGKDLDTATRQTR</sequence>
<feature type="compositionally biased region" description="Basic and acidic residues" evidence="1">
    <location>
        <begin position="352"/>
        <end position="376"/>
    </location>
</feature>
<dbReference type="AlphaFoldDB" id="A0A8J4FA45"/>
<evidence type="ECO:0000313" key="3">
    <source>
        <dbReference type="Proteomes" id="UP000747399"/>
    </source>
</evidence>
<dbReference type="EMBL" id="BNCO01000052">
    <property type="protein sequence ID" value="GIL62616.1"/>
    <property type="molecule type" value="Genomic_DNA"/>
</dbReference>
<name>A0A8J4FA45_9CHLO</name>
<evidence type="ECO:0000313" key="2">
    <source>
        <dbReference type="EMBL" id="GIL62616.1"/>
    </source>
</evidence>
<feature type="compositionally biased region" description="Gly residues" evidence="1">
    <location>
        <begin position="436"/>
        <end position="447"/>
    </location>
</feature>
<evidence type="ECO:0000256" key="1">
    <source>
        <dbReference type="SAM" id="MobiDB-lite"/>
    </source>
</evidence>
<feature type="region of interest" description="Disordered" evidence="1">
    <location>
        <begin position="25"/>
        <end position="58"/>
    </location>
</feature>
<feature type="compositionally biased region" description="Low complexity" evidence="1">
    <location>
        <begin position="499"/>
        <end position="508"/>
    </location>
</feature>